<dbReference type="InterPro" id="IPR032675">
    <property type="entry name" value="LRR_dom_sf"/>
</dbReference>
<feature type="region of interest" description="Disordered" evidence="5">
    <location>
        <begin position="435"/>
        <end position="454"/>
    </location>
</feature>
<keyword evidence="6" id="KW-1133">Transmembrane helix</keyword>
<dbReference type="EnsemblMetazoa" id="AQUA003717-RA">
    <property type="protein sequence ID" value="AQUA003717-PA"/>
    <property type="gene ID" value="AQUA003717"/>
</dbReference>
<evidence type="ECO:0000256" key="4">
    <source>
        <dbReference type="ARBA" id="ARBA00023180"/>
    </source>
</evidence>
<keyword evidence="6" id="KW-0812">Transmembrane</keyword>
<protein>
    <submittedName>
        <fullName evidence="7">Uncharacterized protein</fullName>
    </submittedName>
</protein>
<evidence type="ECO:0000313" key="8">
    <source>
        <dbReference type="Proteomes" id="UP000076407"/>
    </source>
</evidence>
<keyword evidence="6" id="KW-0472">Membrane</keyword>
<organism evidence="7 8">
    <name type="scientific">Anopheles quadriannulatus</name>
    <name type="common">Mosquito</name>
    <dbReference type="NCBI Taxonomy" id="34691"/>
    <lineage>
        <taxon>Eukaryota</taxon>
        <taxon>Metazoa</taxon>
        <taxon>Ecdysozoa</taxon>
        <taxon>Arthropoda</taxon>
        <taxon>Hexapoda</taxon>
        <taxon>Insecta</taxon>
        <taxon>Pterygota</taxon>
        <taxon>Neoptera</taxon>
        <taxon>Endopterygota</taxon>
        <taxon>Diptera</taxon>
        <taxon>Nematocera</taxon>
        <taxon>Culicoidea</taxon>
        <taxon>Culicidae</taxon>
        <taxon>Anophelinae</taxon>
        <taxon>Anopheles</taxon>
    </lineage>
</organism>
<dbReference type="Proteomes" id="UP000076407">
    <property type="component" value="Unassembled WGS sequence"/>
</dbReference>
<keyword evidence="1" id="KW-0433">Leucine-rich repeat</keyword>
<dbReference type="VEuPathDB" id="VectorBase:AQUA003717"/>
<dbReference type="InterPro" id="IPR050328">
    <property type="entry name" value="Dev_Immune_Receptor"/>
</dbReference>
<sequence>LIAIVWGAVSIAFAEDNDFVDVCFDHEGEKPPHCEFIDFDDVFQSSSTDIKFNWSFITKLTISNKKIIGVPTKMFASLPNLESFIVLNSLFYREIDPNSFVDCNKLNHIEITGTNITLLDSHMFPKTPKLQYLLFHHNRIAEIKHDAFEFLGELEELNLSYNNLTRLPSGVFHKLRKLKTLDLNHNRLLLLSFDSWFPPDGAVALTYLDASYNQLVDMSWTEISVRKVNLKYNNLTSVHVNGNCSEFHASHNAIDTVTVGRNCSLEKLYLAHNRLQGFDWLQRCADTLRSLDISHNLQQKGTDFLNLKQITALNIECTNISLNYKTLHDLRKLRFLDISYNNLKKIDLENLTSQRLLERLMISGNPIANISIGSIKRNFPNLKSLGIYDLPWNSTSLSIAIDDLKKHDIQPYIRSDYLFDESKCPLKVTPAFGNETDHELGDDDRAGERHEHGREGDKTAEYVVIALLLCMVCGLLGKLFVDSRYFPVVLKERIQRRTSISHESLVSCDLNGYLLVGITLSAVVSFDSADAALCMCHPASCVVINANSTVLNHPEMFCPANIMNINDLLILRYNDTILTVDSFAPFTNLTSIEIFQGSLSRIEPGAFEKTPALFKIIIRSNVLSALEDYTFRGLDALHILYLISNNLTSIAPNAFYGLKNLTQLVLSGNQITQLPPTLFSSTPMLRSVSLSNNMLTELPAGIFDSIDYLFKLDLSYNQLKTFDFPDLKVTLLFLHNNSLTSLHVGDHVKVVQANHNRIAKLSGSGFNITDLLLSDNAITDVTPIMLMKNISKLSLSNNPLQPDSVFGSLEQLEELFLSHTSIMINEQTFANLSWMSLLDLSYNNMTELDFRMFSSMNKLKSLIVAYNRIETINFIELREYLPELRVLEICGNGWNATYMERMLSKMRKHKLRADMQGLSNSLIFSSVFVELCSAGVETTTKAANDYSDYYAEDFGDGIEQEIAEYASSSPRPWSTVSEPMKADHIATTMAPMFAKEPTASVRLNTMVTADVVVPPAEQQPVVGSSPLYVTFQVLVYTFSVFGIVCLGVLAYHMRKRRFDVRRATSVDKGDSVRLV</sequence>
<reference evidence="7" key="1">
    <citation type="submission" date="2020-05" db="UniProtKB">
        <authorList>
            <consortium name="EnsemblMetazoa"/>
        </authorList>
    </citation>
    <scope>IDENTIFICATION</scope>
    <source>
        <strain evidence="7">SANGQUA</strain>
    </source>
</reference>
<dbReference type="STRING" id="34691.A0A182X1P8"/>
<dbReference type="PANTHER" id="PTHR24373">
    <property type="entry name" value="SLIT RELATED LEUCINE-RICH REPEAT NEURONAL PROTEIN"/>
    <property type="match status" value="1"/>
</dbReference>
<name>A0A182X1P8_ANOQN</name>
<dbReference type="SMART" id="SM00369">
    <property type="entry name" value="LRR_TYP"/>
    <property type="match status" value="10"/>
</dbReference>
<evidence type="ECO:0000313" key="7">
    <source>
        <dbReference type="EnsemblMetazoa" id="AQUA003717-PA"/>
    </source>
</evidence>
<keyword evidence="8" id="KW-1185">Reference proteome</keyword>
<keyword evidence="2" id="KW-0732">Signal</keyword>
<dbReference type="FunFam" id="3.80.10.10:FF:000770">
    <property type="entry name" value="Uncharacterized protein"/>
    <property type="match status" value="1"/>
</dbReference>
<dbReference type="InterPro" id="IPR001611">
    <property type="entry name" value="Leu-rich_rpt"/>
</dbReference>
<evidence type="ECO:0000256" key="3">
    <source>
        <dbReference type="ARBA" id="ARBA00022737"/>
    </source>
</evidence>
<evidence type="ECO:0000256" key="1">
    <source>
        <dbReference type="ARBA" id="ARBA00022614"/>
    </source>
</evidence>
<dbReference type="PANTHER" id="PTHR24373:SF275">
    <property type="entry name" value="TIR DOMAIN-CONTAINING PROTEIN"/>
    <property type="match status" value="1"/>
</dbReference>
<dbReference type="InterPro" id="IPR003591">
    <property type="entry name" value="Leu-rich_rpt_typical-subtyp"/>
</dbReference>
<evidence type="ECO:0000256" key="5">
    <source>
        <dbReference type="SAM" id="MobiDB-lite"/>
    </source>
</evidence>
<evidence type="ECO:0000256" key="6">
    <source>
        <dbReference type="SAM" id="Phobius"/>
    </source>
</evidence>
<dbReference type="Gene3D" id="3.80.10.10">
    <property type="entry name" value="Ribonuclease Inhibitor"/>
    <property type="match status" value="2"/>
</dbReference>
<feature type="transmembrane region" description="Helical" evidence="6">
    <location>
        <begin position="1033"/>
        <end position="1052"/>
    </location>
</feature>
<dbReference type="Pfam" id="PF13855">
    <property type="entry name" value="LRR_8"/>
    <property type="match status" value="4"/>
</dbReference>
<dbReference type="AlphaFoldDB" id="A0A182X1P8"/>
<keyword evidence="4" id="KW-0325">Glycoprotein</keyword>
<proteinExistence type="predicted"/>
<dbReference type="PROSITE" id="PS51450">
    <property type="entry name" value="LRR"/>
    <property type="match status" value="3"/>
</dbReference>
<keyword evidence="3" id="KW-0677">Repeat</keyword>
<dbReference type="SUPFAM" id="SSF52058">
    <property type="entry name" value="L domain-like"/>
    <property type="match status" value="2"/>
</dbReference>
<accession>A0A182X1P8</accession>
<dbReference type="SMART" id="SM00364">
    <property type="entry name" value="LRR_BAC"/>
    <property type="match status" value="5"/>
</dbReference>
<evidence type="ECO:0000256" key="2">
    <source>
        <dbReference type="ARBA" id="ARBA00022729"/>
    </source>
</evidence>